<evidence type="ECO:0000256" key="1">
    <source>
        <dbReference type="SAM" id="MobiDB-lite"/>
    </source>
</evidence>
<protein>
    <recommendedName>
        <fullName evidence="2">Protein HGH1 C-terminal domain-containing protein</fullName>
    </recommendedName>
</protein>
<dbReference type="Pfam" id="PF04064">
    <property type="entry name" value="DUF384"/>
    <property type="match status" value="1"/>
</dbReference>
<evidence type="ECO:0000313" key="4">
    <source>
        <dbReference type="Proteomes" id="UP000265000"/>
    </source>
</evidence>
<keyword evidence="4" id="KW-1185">Reference proteome</keyword>
<reference evidence="3" key="1">
    <citation type="submission" date="2025-08" db="UniProtKB">
        <authorList>
            <consortium name="Ensembl"/>
        </authorList>
    </citation>
    <scope>IDENTIFICATION</scope>
</reference>
<dbReference type="InterPro" id="IPR039717">
    <property type="entry name" value="Hgh1"/>
</dbReference>
<dbReference type="Proteomes" id="UP000265000">
    <property type="component" value="Unplaced"/>
</dbReference>
<feature type="domain" description="Protein HGH1 C-terminal" evidence="2">
    <location>
        <begin position="29"/>
        <end position="83"/>
    </location>
</feature>
<organism evidence="3 4">
    <name type="scientific">Fundulus heteroclitus</name>
    <name type="common">Killifish</name>
    <name type="synonym">Mummichog</name>
    <dbReference type="NCBI Taxonomy" id="8078"/>
    <lineage>
        <taxon>Eukaryota</taxon>
        <taxon>Metazoa</taxon>
        <taxon>Chordata</taxon>
        <taxon>Craniata</taxon>
        <taxon>Vertebrata</taxon>
        <taxon>Euteleostomi</taxon>
        <taxon>Actinopterygii</taxon>
        <taxon>Neopterygii</taxon>
        <taxon>Teleostei</taxon>
        <taxon>Neoteleostei</taxon>
        <taxon>Acanthomorphata</taxon>
        <taxon>Ovalentaria</taxon>
        <taxon>Atherinomorphae</taxon>
        <taxon>Cyprinodontiformes</taxon>
        <taxon>Fundulidae</taxon>
        <taxon>Fundulus</taxon>
    </lineage>
</organism>
<dbReference type="InterPro" id="IPR007206">
    <property type="entry name" value="Protein_HGH1_C"/>
</dbReference>
<evidence type="ECO:0000313" key="3">
    <source>
        <dbReference type="Ensembl" id="ENSFHEP00000031265.1"/>
    </source>
</evidence>
<proteinExistence type="predicted"/>
<feature type="region of interest" description="Disordered" evidence="1">
    <location>
        <begin position="98"/>
        <end position="143"/>
    </location>
</feature>
<dbReference type="PANTHER" id="PTHR13387">
    <property type="entry name" value="PROTEIN HGH1 HOMOLOG"/>
    <property type="match status" value="1"/>
</dbReference>
<dbReference type="GeneTree" id="ENSGT00390000016546"/>
<name>A0A3Q2UK60_FUNHE</name>
<dbReference type="STRING" id="8078.ENSFHEP00000031265"/>
<dbReference type="Ensembl" id="ENSFHET00000023531.1">
    <property type="protein sequence ID" value="ENSFHEP00000031265.1"/>
    <property type="gene ID" value="ENSFHEG00000017038.1"/>
</dbReference>
<sequence length="143" mass="16638">MLLETLLLVRNHRRHPALRFSGRAAHSASLTQLTATKAGRQTLRHKSVYPIMREFHRWEKDVHVAAACEKLIQVLIGDEPEQGMENLMEVEIPQDVEEKLKEAAAKEQEELEKEERMRREEEEEEQKRDAGATDGEKEREVVE</sequence>
<reference evidence="3" key="2">
    <citation type="submission" date="2025-09" db="UniProtKB">
        <authorList>
            <consortium name="Ensembl"/>
        </authorList>
    </citation>
    <scope>IDENTIFICATION</scope>
</reference>
<evidence type="ECO:0000259" key="2">
    <source>
        <dbReference type="Pfam" id="PF04064"/>
    </source>
</evidence>
<dbReference type="AlphaFoldDB" id="A0A3Q2UK60"/>
<dbReference type="PANTHER" id="PTHR13387:SF9">
    <property type="entry name" value="PROTEIN HGH1 HOMOLOG"/>
    <property type="match status" value="1"/>
</dbReference>
<accession>A0A3Q2UK60</accession>